<dbReference type="Pfam" id="PF14414">
    <property type="entry name" value="WHH"/>
    <property type="match status" value="1"/>
</dbReference>
<keyword evidence="1" id="KW-0812">Transmembrane</keyword>
<evidence type="ECO:0000313" key="3">
    <source>
        <dbReference type="Proteomes" id="UP000215005"/>
    </source>
</evidence>
<feature type="transmembrane region" description="Helical" evidence="1">
    <location>
        <begin position="12"/>
        <end position="40"/>
    </location>
</feature>
<dbReference type="Pfam" id="PF13367">
    <property type="entry name" value="PrsW-protease"/>
    <property type="match status" value="1"/>
</dbReference>
<dbReference type="EMBL" id="CP022753">
    <property type="protein sequence ID" value="ASU82138.1"/>
    <property type="molecule type" value="Genomic_DNA"/>
</dbReference>
<dbReference type="KEGG" id="ngv:CDO52_04495"/>
<keyword evidence="1" id="KW-0472">Membrane</keyword>
<dbReference type="GO" id="GO:0008233">
    <property type="term" value="F:peptidase activity"/>
    <property type="evidence" value="ECO:0007669"/>
    <property type="project" value="InterPro"/>
</dbReference>
<dbReference type="AlphaFoldDB" id="A0A223S1Z9"/>
<dbReference type="InterPro" id="IPR032869">
    <property type="entry name" value="WHH_dom_containing"/>
</dbReference>
<evidence type="ECO:0000256" key="1">
    <source>
        <dbReference type="SAM" id="Phobius"/>
    </source>
</evidence>
<gene>
    <name evidence="2" type="ORF">CDO52_04495</name>
</gene>
<organism evidence="2 3">
    <name type="scientific">Nocardiopsis gilva YIM 90087</name>
    <dbReference type="NCBI Taxonomy" id="1235441"/>
    <lineage>
        <taxon>Bacteria</taxon>
        <taxon>Bacillati</taxon>
        <taxon>Actinomycetota</taxon>
        <taxon>Actinomycetes</taxon>
        <taxon>Streptosporangiales</taxon>
        <taxon>Nocardiopsidaceae</taxon>
        <taxon>Nocardiopsis</taxon>
    </lineage>
</organism>
<evidence type="ECO:0000313" key="2">
    <source>
        <dbReference type="EMBL" id="ASU82138.1"/>
    </source>
</evidence>
<keyword evidence="3" id="KW-1185">Reference proteome</keyword>
<protein>
    <recommendedName>
        <fullName evidence="4">PrsW family intramembrane metalloprotease</fullName>
    </recommendedName>
</protein>
<evidence type="ECO:0008006" key="4">
    <source>
        <dbReference type="Google" id="ProtNLM"/>
    </source>
</evidence>
<feature type="transmembrane region" description="Helical" evidence="1">
    <location>
        <begin position="376"/>
        <end position="409"/>
    </location>
</feature>
<keyword evidence="1" id="KW-1133">Transmembrane helix</keyword>
<feature type="transmembrane region" description="Helical" evidence="1">
    <location>
        <begin position="169"/>
        <end position="189"/>
    </location>
</feature>
<sequence length="557" mass="59271">MGLLLRSRGVALASYLSMVVAAALWSPLIFAVQLAVMTAFGWTSHDDESSVWVAGPTEEVLKLAPLAAVLIFARNRAARFGIADHILLGAACGAGFGLAENVSRGLGGSGGPSLLSVLTTMEDGVGHTYSLFTLFPGWTSDTSIESSGHAVWTALLAGGIGIARRYGRVLWSPLVLALLGWVCLDHMAWNEQAGLLSAGLLPEPAQTLHAWLGSGFAARPALLAMILLAVWLDYRTLAKVHQGLPPIPGKIGTGSGPPPAFVLAILTELGLQWRMLRRAPLMYPQATAFVRARRELGYGLHRAAGHPRRDAPPLRLMWQTGARLHNAVAIGVALIITGAAVLAVMQGDPVAAHAFLAPQLESLADWWNGLSPGGQFLVTAGGVAGLMLIPGVGFMAAVGAATTATGVAASGRDIARAIRDKAPGALAAHLAIAVFVGRLRPATVVKVNGRWPINSQWAGKEYRDFRRYPQELYEKYGPVRFTDRGYPDFSPNARFTVDVPTTGKRSTDFRLANQAAGLPATPKGWTWHHVEDGRTMHLIPYELHDAVKHSGGIANSR</sequence>
<name>A0A223S1Z9_9ACTN</name>
<reference evidence="2 3" key="1">
    <citation type="submission" date="2017-08" db="EMBL/GenBank/DDBJ databases">
        <title>The complete genome sequence of Nocardiopsis gilva YIM 90087.</title>
        <authorList>
            <person name="Yin M."/>
            <person name="Tang S."/>
        </authorList>
    </citation>
    <scope>NUCLEOTIDE SEQUENCE [LARGE SCALE GENOMIC DNA]</scope>
    <source>
        <strain evidence="2 3">YIM 90087</strain>
    </source>
</reference>
<feature type="transmembrane region" description="Helical" evidence="1">
    <location>
        <begin position="209"/>
        <end position="232"/>
    </location>
</feature>
<proteinExistence type="predicted"/>
<accession>A0A223S1Z9</accession>
<dbReference type="Proteomes" id="UP000215005">
    <property type="component" value="Chromosome"/>
</dbReference>
<dbReference type="InterPro" id="IPR026898">
    <property type="entry name" value="PrsW"/>
</dbReference>
<feature type="transmembrane region" description="Helical" evidence="1">
    <location>
        <begin position="324"/>
        <end position="345"/>
    </location>
</feature>